<dbReference type="Pfam" id="PF04083">
    <property type="entry name" value="Abhydro_lipase"/>
    <property type="match status" value="1"/>
</dbReference>
<gene>
    <name evidence="3" type="ORF">OUZ56_020130</name>
</gene>
<dbReference type="InterPro" id="IPR006693">
    <property type="entry name" value="AB_hydrolase_lipase"/>
</dbReference>
<evidence type="ECO:0000313" key="4">
    <source>
        <dbReference type="Proteomes" id="UP001234178"/>
    </source>
</evidence>
<sequence length="733" mass="83992">MQPDQNEFDNEERYMTTADIIRKRGFPLEVHQAVTEDGYILELHRIPYGRNGLSPNNRSRPVFLQHGLLWNDHAWMMNPTNSSLAFILADHGYDVWMGNSRGNSNSRKHVSLDPEKEEYWNFTWDEMGRFDIPASIDYILNVTGQDKLSAYIGYSLGCTLFFIGAIDKPKLNNQVEMMIGLGPTASIAHLDNFYRYLGMVVKSYHFLVRMTCTTVLHSNDGFSHNLLKLFCDSGRFAANLCVHLLFQIFGYSQSYYVSALNAIIGHYPDGTSIGAAVQFLQHSNSGESFHHFDYGCHENRKRYGTCTPAHYDLSLVTAPVYLMSGDKDPIAPPKDVQWLATKLGNLKSSTEIESPFTHGDFLWSTRATELVYLPIISLLSTSHLTSSRNQLAIYLVVTMSSGKEQVIGSAGNVQFELMEKSLTNSFQEHFTSYPEGLVRGQPGGFVCSQEYARHADELLNFQPRGDDVWIVTFPKCGTTWTQELVWMVMNGCDKEAGKQPLNIRSPFLEFPYLASTKMQNNSSQMTKMISVEMVEKMPSPRVIKTHLPLYLLHPNLLDTSKVVYVVRNPKDVIVSFFYHHKLIKIHQYNGTMDEFAQYFMDDELFYSPFFPHALEAWARRSHPNMLFLFYEDMKRNLRGEIERVANFLGKTLTEQQMTALVEHLGFENFAKNESVNFEVGKDLGFMNTEGRFIRKGETGDWKNHFSAELNDRVDKWIEKNLEGTDLKFVTEFK</sequence>
<accession>A0ABQ9ZDM0</accession>
<organism evidence="3 4">
    <name type="scientific">Daphnia magna</name>
    <dbReference type="NCBI Taxonomy" id="35525"/>
    <lineage>
        <taxon>Eukaryota</taxon>
        <taxon>Metazoa</taxon>
        <taxon>Ecdysozoa</taxon>
        <taxon>Arthropoda</taxon>
        <taxon>Crustacea</taxon>
        <taxon>Branchiopoda</taxon>
        <taxon>Diplostraca</taxon>
        <taxon>Cladocera</taxon>
        <taxon>Anomopoda</taxon>
        <taxon>Daphniidae</taxon>
        <taxon>Daphnia</taxon>
    </lineage>
</organism>
<evidence type="ECO:0000259" key="2">
    <source>
        <dbReference type="Pfam" id="PF04083"/>
    </source>
</evidence>
<dbReference type="SUPFAM" id="SSF52540">
    <property type="entry name" value="P-loop containing nucleoside triphosphate hydrolases"/>
    <property type="match status" value="1"/>
</dbReference>
<feature type="domain" description="Partial AB-hydrolase lipase" evidence="2">
    <location>
        <begin position="17"/>
        <end position="78"/>
    </location>
</feature>
<proteinExistence type="predicted"/>
<dbReference type="Gene3D" id="3.40.50.1820">
    <property type="entry name" value="alpha/beta hydrolase"/>
    <property type="match status" value="1"/>
</dbReference>
<dbReference type="InterPro" id="IPR027417">
    <property type="entry name" value="P-loop_NTPase"/>
</dbReference>
<dbReference type="Proteomes" id="UP001234178">
    <property type="component" value="Unassembled WGS sequence"/>
</dbReference>
<protein>
    <submittedName>
        <fullName evidence="3">Uncharacterized protein</fullName>
    </submittedName>
</protein>
<reference evidence="3 4" key="1">
    <citation type="journal article" date="2023" name="Nucleic Acids Res.">
        <title>The hologenome of Daphnia magna reveals possible DNA methylation and microbiome-mediated evolution of the host genome.</title>
        <authorList>
            <person name="Chaturvedi A."/>
            <person name="Li X."/>
            <person name="Dhandapani V."/>
            <person name="Marshall H."/>
            <person name="Kissane S."/>
            <person name="Cuenca-Cambronero M."/>
            <person name="Asole G."/>
            <person name="Calvet F."/>
            <person name="Ruiz-Romero M."/>
            <person name="Marangio P."/>
            <person name="Guigo R."/>
            <person name="Rago D."/>
            <person name="Mirbahai L."/>
            <person name="Eastwood N."/>
            <person name="Colbourne J.K."/>
            <person name="Zhou J."/>
            <person name="Mallon E."/>
            <person name="Orsini L."/>
        </authorList>
    </citation>
    <scope>NUCLEOTIDE SEQUENCE [LARGE SCALE GENOMIC DNA]</scope>
    <source>
        <strain evidence="3">LRV0_1</strain>
    </source>
</reference>
<keyword evidence="4" id="KW-1185">Reference proteome</keyword>
<dbReference type="Pfam" id="PF00685">
    <property type="entry name" value="Sulfotransfer_1"/>
    <property type="match status" value="1"/>
</dbReference>
<dbReference type="EMBL" id="JAOYFB010000003">
    <property type="protein sequence ID" value="KAK4011010.1"/>
    <property type="molecule type" value="Genomic_DNA"/>
</dbReference>
<name>A0ABQ9ZDM0_9CRUS</name>
<dbReference type="InterPro" id="IPR029058">
    <property type="entry name" value="AB_hydrolase_fold"/>
</dbReference>
<dbReference type="PANTHER" id="PTHR11005">
    <property type="entry name" value="LYSOSOMAL ACID LIPASE-RELATED"/>
    <property type="match status" value="1"/>
</dbReference>
<evidence type="ECO:0000259" key="1">
    <source>
        <dbReference type="Pfam" id="PF00685"/>
    </source>
</evidence>
<dbReference type="InterPro" id="IPR000863">
    <property type="entry name" value="Sulfotransferase_dom"/>
</dbReference>
<dbReference type="SUPFAM" id="SSF53474">
    <property type="entry name" value="alpha/beta-Hydrolases"/>
    <property type="match status" value="1"/>
</dbReference>
<feature type="domain" description="Sulfotransferase" evidence="1">
    <location>
        <begin position="466"/>
        <end position="724"/>
    </location>
</feature>
<comment type="caution">
    <text evidence="3">The sequence shown here is derived from an EMBL/GenBank/DDBJ whole genome shotgun (WGS) entry which is preliminary data.</text>
</comment>
<evidence type="ECO:0000313" key="3">
    <source>
        <dbReference type="EMBL" id="KAK4011010.1"/>
    </source>
</evidence>
<dbReference type="Gene3D" id="3.40.50.300">
    <property type="entry name" value="P-loop containing nucleotide triphosphate hydrolases"/>
    <property type="match status" value="1"/>
</dbReference>